<sequence>MPILFSRLSELSMSAPGRHARQCAYSVMVGWSSIWKNKARGPRKSDPSRYSNAAPWPGAASCPKCSTRYITPPMR</sequence>
<dbReference type="Proteomes" id="UP000740926">
    <property type="component" value="Unassembled WGS sequence"/>
</dbReference>
<proteinExistence type="predicted"/>
<evidence type="ECO:0000313" key="3">
    <source>
        <dbReference type="Proteomes" id="UP000740926"/>
    </source>
</evidence>
<accession>A0A9P6XLU4</accession>
<reference evidence="2 3" key="1">
    <citation type="journal article" date="2020" name="Microb. Genom.">
        <title>Genetic diversity of clinical and environmental Mucorales isolates obtained from an investigation of mucormycosis cases among solid organ transplant recipients.</title>
        <authorList>
            <person name="Nguyen M.H."/>
            <person name="Kaul D."/>
            <person name="Muto C."/>
            <person name="Cheng S.J."/>
            <person name="Richter R.A."/>
            <person name="Bruno V.M."/>
            <person name="Liu G."/>
            <person name="Beyhan S."/>
            <person name="Sundermann A.J."/>
            <person name="Mounaud S."/>
            <person name="Pasculle A.W."/>
            <person name="Nierman W.C."/>
            <person name="Driscoll E."/>
            <person name="Cumbie R."/>
            <person name="Clancy C.J."/>
            <person name="Dupont C.L."/>
        </authorList>
    </citation>
    <scope>NUCLEOTIDE SEQUENCE [LARGE SCALE GENOMIC DNA]</scope>
    <source>
        <strain evidence="2 3">GL24</strain>
    </source>
</reference>
<name>A0A9P6XLU4_9FUNG</name>
<protein>
    <submittedName>
        <fullName evidence="2">Uncharacterized protein</fullName>
    </submittedName>
</protein>
<evidence type="ECO:0000313" key="2">
    <source>
        <dbReference type="EMBL" id="KAG1524035.1"/>
    </source>
</evidence>
<keyword evidence="3" id="KW-1185">Reference proteome</keyword>
<dbReference type="AlphaFoldDB" id="A0A9P6XLU4"/>
<evidence type="ECO:0000256" key="1">
    <source>
        <dbReference type="SAM" id="MobiDB-lite"/>
    </source>
</evidence>
<dbReference type="EMBL" id="JAANIU010019992">
    <property type="protein sequence ID" value="KAG1524035.1"/>
    <property type="molecule type" value="Genomic_DNA"/>
</dbReference>
<gene>
    <name evidence="2" type="ORF">G6F50_018561</name>
</gene>
<feature type="region of interest" description="Disordered" evidence="1">
    <location>
        <begin position="38"/>
        <end position="58"/>
    </location>
</feature>
<comment type="caution">
    <text evidence="2">The sequence shown here is derived from an EMBL/GenBank/DDBJ whole genome shotgun (WGS) entry which is preliminary data.</text>
</comment>
<organism evidence="2 3">
    <name type="scientific">Rhizopus delemar</name>
    <dbReference type="NCBI Taxonomy" id="936053"/>
    <lineage>
        <taxon>Eukaryota</taxon>
        <taxon>Fungi</taxon>
        <taxon>Fungi incertae sedis</taxon>
        <taxon>Mucoromycota</taxon>
        <taxon>Mucoromycotina</taxon>
        <taxon>Mucoromycetes</taxon>
        <taxon>Mucorales</taxon>
        <taxon>Mucorineae</taxon>
        <taxon>Rhizopodaceae</taxon>
        <taxon>Rhizopus</taxon>
    </lineage>
</organism>